<sequence length="116" mass="12916">MKGGENKMKTLYQCEVCGYMSTDKASIVACEAKGNHARYAVDNPVQFQSVNLADAWIPGTICQIEFTERTHAAQYTIHVPSVIARKCLWMPEDCALIDAINEDNVRCKDPNPNPNP</sequence>
<proteinExistence type="predicted"/>
<dbReference type="Proteomes" id="UP000177310">
    <property type="component" value="Unassembled WGS sequence"/>
</dbReference>
<comment type="caution">
    <text evidence="1">The sequence shown here is derived from an EMBL/GenBank/DDBJ whole genome shotgun (WGS) entry which is preliminary data.</text>
</comment>
<dbReference type="EMBL" id="MHIL01000010">
    <property type="protein sequence ID" value="OGY52010.1"/>
    <property type="molecule type" value="Genomic_DNA"/>
</dbReference>
<evidence type="ECO:0000313" key="1">
    <source>
        <dbReference type="EMBL" id="OGY52010.1"/>
    </source>
</evidence>
<dbReference type="AlphaFoldDB" id="A0A1G1YK00"/>
<protein>
    <submittedName>
        <fullName evidence="1">Uncharacterized protein</fullName>
    </submittedName>
</protein>
<reference evidence="1 2" key="1">
    <citation type="journal article" date="2016" name="Nat. Commun.">
        <title>Thousands of microbial genomes shed light on interconnected biogeochemical processes in an aquifer system.</title>
        <authorList>
            <person name="Anantharaman K."/>
            <person name="Brown C.T."/>
            <person name="Hug L.A."/>
            <person name="Sharon I."/>
            <person name="Castelle C.J."/>
            <person name="Probst A.J."/>
            <person name="Thomas B.C."/>
            <person name="Singh A."/>
            <person name="Wilkins M.J."/>
            <person name="Karaoz U."/>
            <person name="Brodie E.L."/>
            <person name="Williams K.H."/>
            <person name="Hubbard S.S."/>
            <person name="Banfield J.F."/>
        </authorList>
    </citation>
    <scope>NUCLEOTIDE SEQUENCE [LARGE SCALE GENOMIC DNA]</scope>
</reference>
<accession>A0A1G1YK00</accession>
<name>A0A1G1YK00_9BACT</name>
<evidence type="ECO:0000313" key="2">
    <source>
        <dbReference type="Proteomes" id="UP000177310"/>
    </source>
</evidence>
<gene>
    <name evidence="1" type="ORF">A3J59_03775</name>
</gene>
<dbReference type="STRING" id="1797542.A3J59_03775"/>
<organism evidence="1 2">
    <name type="scientific">Candidatus Buchananbacteria bacterium RIFCSPHIGHO2_02_FULL_56_16</name>
    <dbReference type="NCBI Taxonomy" id="1797542"/>
    <lineage>
        <taxon>Bacteria</taxon>
        <taxon>Candidatus Buchananiibacteriota</taxon>
    </lineage>
</organism>